<evidence type="ECO:0008006" key="3">
    <source>
        <dbReference type="Google" id="ProtNLM"/>
    </source>
</evidence>
<evidence type="ECO:0000313" key="2">
    <source>
        <dbReference type="Proteomes" id="UP000019491"/>
    </source>
</evidence>
<sequence length="311" mass="33999">MSWREVADRIRNWGRWGEEDRLGTLNLITPESVVAAAGLVRTGRTFSLAIPFDASGPQGGRFRSNPERLMSAINGTMSGPKFTSDSDSPFRFSDDSVFMALQAATQWDAIAHVSYDGRLYNGIPADSIDVSGSAELGIHRVAQRGGIVARGVLIDSARHLGIPYLAPDTAVTPAMLDETLETQGVQLREGDVLLVRTGWWQRFIEQGPDRWMAEAPGLSWRCAEWLHDRGVAAVATDTAAVEVRKTEPDAVTMLLHMLTLRDMGMMLGELWRLDELAEECANDQVYEFLLVAAALPFTGAMGTPVAPVAIK</sequence>
<dbReference type="InterPro" id="IPR037175">
    <property type="entry name" value="KFase_sf"/>
</dbReference>
<gene>
    <name evidence="1" type="ORF">RW1_043_00530</name>
</gene>
<dbReference type="OrthoDB" id="7067800at2"/>
<dbReference type="InterPro" id="IPR007325">
    <property type="entry name" value="KFase/CYL"/>
</dbReference>
<name>X0PWF3_RHOWR</name>
<dbReference type="Proteomes" id="UP000019491">
    <property type="component" value="Unassembled WGS sequence"/>
</dbReference>
<comment type="caution">
    <text evidence="1">The sequence shown here is derived from an EMBL/GenBank/DDBJ whole genome shotgun (WGS) entry which is preliminary data.</text>
</comment>
<dbReference type="EMBL" id="BAWF01000043">
    <property type="protein sequence ID" value="GAF47618.1"/>
    <property type="molecule type" value="Genomic_DNA"/>
</dbReference>
<keyword evidence="2" id="KW-1185">Reference proteome</keyword>
<dbReference type="PANTHER" id="PTHR34861:SF10">
    <property type="entry name" value="CYCLASE"/>
    <property type="match status" value="1"/>
</dbReference>
<reference evidence="1 2" key="1">
    <citation type="submission" date="2014-02" db="EMBL/GenBank/DDBJ databases">
        <title>Whole genome shotgun sequence of Rhodococcus wratislaviensis NBRC 100605.</title>
        <authorList>
            <person name="Hosoyama A."/>
            <person name="Tsuchikane K."/>
            <person name="Yoshida I."/>
            <person name="Ohji S."/>
            <person name="Ichikawa N."/>
            <person name="Yamazoe A."/>
            <person name="Fujita N."/>
        </authorList>
    </citation>
    <scope>NUCLEOTIDE SEQUENCE [LARGE SCALE GENOMIC DNA]</scope>
    <source>
        <strain evidence="1 2">NBRC 100605</strain>
    </source>
</reference>
<dbReference type="PANTHER" id="PTHR34861">
    <property type="match status" value="1"/>
</dbReference>
<dbReference type="GO" id="GO:0019441">
    <property type="term" value="P:L-tryptophan catabolic process to kynurenine"/>
    <property type="evidence" value="ECO:0007669"/>
    <property type="project" value="InterPro"/>
</dbReference>
<dbReference type="RefSeq" id="WP_037236874.1">
    <property type="nucleotide sequence ID" value="NZ_BAWF01000043.1"/>
</dbReference>
<dbReference type="Gene3D" id="3.50.30.50">
    <property type="entry name" value="Putative cyclase"/>
    <property type="match status" value="1"/>
</dbReference>
<dbReference type="GO" id="GO:0004061">
    <property type="term" value="F:arylformamidase activity"/>
    <property type="evidence" value="ECO:0007669"/>
    <property type="project" value="InterPro"/>
</dbReference>
<dbReference type="AlphaFoldDB" id="X0PWF3"/>
<dbReference type="Pfam" id="PF04199">
    <property type="entry name" value="Cyclase"/>
    <property type="match status" value="1"/>
</dbReference>
<protein>
    <recommendedName>
        <fullName evidence="3">Cyclase</fullName>
    </recommendedName>
</protein>
<organism evidence="1 2">
    <name type="scientific">Rhodococcus wratislaviensis NBRC 100605</name>
    <dbReference type="NCBI Taxonomy" id="1219028"/>
    <lineage>
        <taxon>Bacteria</taxon>
        <taxon>Bacillati</taxon>
        <taxon>Actinomycetota</taxon>
        <taxon>Actinomycetes</taxon>
        <taxon>Mycobacteriales</taxon>
        <taxon>Nocardiaceae</taxon>
        <taxon>Rhodococcus</taxon>
    </lineage>
</organism>
<accession>X0PWF3</accession>
<proteinExistence type="predicted"/>
<dbReference type="SUPFAM" id="SSF102198">
    <property type="entry name" value="Putative cyclase"/>
    <property type="match status" value="1"/>
</dbReference>
<evidence type="ECO:0000313" key="1">
    <source>
        <dbReference type="EMBL" id="GAF47618.1"/>
    </source>
</evidence>